<dbReference type="RefSeq" id="WP_076487288.1">
    <property type="nucleotide sequence ID" value="NZ_FTMS01000001.1"/>
</dbReference>
<dbReference type="STRING" id="159291.SAMN05920897_10150"/>
<keyword evidence="2" id="KW-1185">Reference proteome</keyword>
<sequence length="87" mass="9829">MELYVLREPGLGPRGYLRIRSGEATFTALEKASVYPREGLIALGQTLEELFRRHPGLQVKRITVVEEDHPLSREDLQTLGIGSLREV</sequence>
<evidence type="ECO:0000313" key="2">
    <source>
        <dbReference type="Proteomes" id="UP000186400"/>
    </source>
</evidence>
<accession>A0A1N6N5M6</accession>
<dbReference type="OrthoDB" id="9899998at2"/>
<evidence type="ECO:0000313" key="1">
    <source>
        <dbReference type="EMBL" id="SIP87321.1"/>
    </source>
</evidence>
<reference evidence="1 2" key="1">
    <citation type="submission" date="2017-01" db="EMBL/GenBank/DDBJ databases">
        <authorList>
            <person name="Mah S.A."/>
            <person name="Swanson W.J."/>
            <person name="Moy G.W."/>
            <person name="Vacquier V.D."/>
        </authorList>
    </citation>
    <scope>NUCLEOTIDE SEQUENCE [LARGE SCALE GENOMIC DNA]</scope>
    <source>
        <strain evidence="1 2">ASpG1</strain>
    </source>
</reference>
<name>A0A1N6N5M6_9SPIO</name>
<dbReference type="Proteomes" id="UP000186400">
    <property type="component" value="Unassembled WGS sequence"/>
</dbReference>
<gene>
    <name evidence="1" type="ORF">SAMN05920897_10150</name>
</gene>
<proteinExistence type="predicted"/>
<dbReference type="EMBL" id="FTMS01000001">
    <property type="protein sequence ID" value="SIP87321.1"/>
    <property type="molecule type" value="Genomic_DNA"/>
</dbReference>
<dbReference type="AlphaFoldDB" id="A0A1N6N5M6"/>
<protein>
    <submittedName>
        <fullName evidence="1">Uncharacterized protein</fullName>
    </submittedName>
</protein>
<organism evidence="1 2">
    <name type="scientific">Alkalispirochaeta americana</name>
    <dbReference type="NCBI Taxonomy" id="159291"/>
    <lineage>
        <taxon>Bacteria</taxon>
        <taxon>Pseudomonadati</taxon>
        <taxon>Spirochaetota</taxon>
        <taxon>Spirochaetia</taxon>
        <taxon>Spirochaetales</taxon>
        <taxon>Spirochaetaceae</taxon>
        <taxon>Alkalispirochaeta</taxon>
    </lineage>
</organism>